<dbReference type="Proteomes" id="UP000008914">
    <property type="component" value="Chromosome"/>
</dbReference>
<dbReference type="HOGENOM" id="CLU_040769_1_0_11"/>
<dbReference type="eggNOG" id="COG1079">
    <property type="taxonomic scope" value="Bacteria"/>
</dbReference>
<dbReference type="PANTHER" id="PTHR43370:SF1">
    <property type="entry name" value="GUANOSINE ABC TRANSPORTER PERMEASE PROTEIN NUPQ"/>
    <property type="match status" value="1"/>
</dbReference>
<evidence type="ECO:0000256" key="5">
    <source>
        <dbReference type="ARBA" id="ARBA00023136"/>
    </source>
</evidence>
<name>E6SFI7_INTC7</name>
<feature type="transmembrane region" description="Helical" evidence="6">
    <location>
        <begin position="31"/>
        <end position="51"/>
    </location>
</feature>
<keyword evidence="5 6" id="KW-0472">Membrane</keyword>
<accession>E6SFI7</accession>
<feature type="transmembrane region" description="Helical" evidence="6">
    <location>
        <begin position="143"/>
        <end position="162"/>
    </location>
</feature>
<dbReference type="PANTHER" id="PTHR43370">
    <property type="entry name" value="SUGAR ABC TRANSPORTER INTEGRAL MEMBRANE PROTEIN-RELATED"/>
    <property type="match status" value="1"/>
</dbReference>
<feature type="transmembrane region" description="Helical" evidence="6">
    <location>
        <begin position="396"/>
        <end position="414"/>
    </location>
</feature>
<dbReference type="RefSeq" id="WP_013492048.1">
    <property type="nucleotide sequence ID" value="NC_014830.1"/>
</dbReference>
<dbReference type="CDD" id="cd06580">
    <property type="entry name" value="TM_PBP1_transp_TpRbsC_like"/>
    <property type="match status" value="1"/>
</dbReference>
<evidence type="ECO:0000256" key="4">
    <source>
        <dbReference type="ARBA" id="ARBA00022989"/>
    </source>
</evidence>
<comment type="subcellular location">
    <subcellularLocation>
        <location evidence="1">Cell membrane</location>
        <topology evidence="1">Multi-pass membrane protein</topology>
    </subcellularLocation>
</comment>
<keyword evidence="3 6" id="KW-0812">Transmembrane</keyword>
<sequence length="428" mass="44718">MSAQIVQTEPAGPSVDQRTGWTGWLGSLVGWRRLVVLASLGLVVLSLTRVITGANDIDSSGALAAALALAAPIALAGLGGLWSERAGVVNIGLEGMMILGTWGAAFFASNYGPWAGLLGAILMGAVGGAVHALATVVFGVDHIISGVALNLLGLGAASYLAVRTFEGTGGTQSPSLPELPRITISGLSDWLGEIEQGRTFLVADVASVLRALVTNLSVVTVLVVGLLVLSWWIIWRTSFGLRLRSCGESPTAAETLGVNVYRYKFIAVVISGGLAGLGGGFLAMVASNLYREGQTGGRGYIGLAAMIFGNWRPGGLAAGAGLFGYSDAIYLRGGGDVIHAFLLPFSVFLLLWGAWALWRRRQGKRVVGLVSVLIAIGVFAWFALTSIFPRELTGMTPYLATLIVLAFASQRLRMPKADGVVYRKGEAS</sequence>
<evidence type="ECO:0000256" key="6">
    <source>
        <dbReference type="SAM" id="Phobius"/>
    </source>
</evidence>
<evidence type="ECO:0000256" key="1">
    <source>
        <dbReference type="ARBA" id="ARBA00004651"/>
    </source>
</evidence>
<evidence type="ECO:0000313" key="8">
    <source>
        <dbReference type="Proteomes" id="UP000008914"/>
    </source>
</evidence>
<keyword evidence="2" id="KW-1003">Cell membrane</keyword>
<keyword evidence="4 6" id="KW-1133">Transmembrane helix</keyword>
<protein>
    <submittedName>
        <fullName evidence="7">Nucleoside ABC transporter membrane protein</fullName>
    </submittedName>
</protein>
<feature type="transmembrane region" description="Helical" evidence="6">
    <location>
        <begin position="299"/>
        <end position="325"/>
    </location>
</feature>
<evidence type="ECO:0000256" key="2">
    <source>
        <dbReference type="ARBA" id="ARBA00022475"/>
    </source>
</evidence>
<dbReference type="InterPro" id="IPR001851">
    <property type="entry name" value="ABC_transp_permease"/>
</dbReference>
<organism evidence="7 8">
    <name type="scientific">Intrasporangium calvum (strain ATCC 23552 / DSM 43043 / JCM 3097 / NBRC 12989 / NCIMB 10167 / NRRL B-3866 / 7 KIP)</name>
    <dbReference type="NCBI Taxonomy" id="710696"/>
    <lineage>
        <taxon>Bacteria</taxon>
        <taxon>Bacillati</taxon>
        <taxon>Actinomycetota</taxon>
        <taxon>Actinomycetes</taxon>
        <taxon>Micrococcales</taxon>
        <taxon>Intrasporangiaceae</taxon>
        <taxon>Intrasporangium</taxon>
    </lineage>
</organism>
<feature type="transmembrane region" description="Helical" evidence="6">
    <location>
        <begin position="337"/>
        <end position="358"/>
    </location>
</feature>
<evidence type="ECO:0000256" key="3">
    <source>
        <dbReference type="ARBA" id="ARBA00022692"/>
    </source>
</evidence>
<feature type="transmembrane region" description="Helical" evidence="6">
    <location>
        <begin position="115"/>
        <end position="137"/>
    </location>
</feature>
<dbReference type="GO" id="GO:0005886">
    <property type="term" value="C:plasma membrane"/>
    <property type="evidence" value="ECO:0007669"/>
    <property type="project" value="UniProtKB-SubCell"/>
</dbReference>
<dbReference type="AlphaFoldDB" id="E6SFI7"/>
<dbReference type="OrthoDB" id="9792579at2"/>
<dbReference type="KEGG" id="ica:Intca_1214"/>
<feature type="transmembrane region" description="Helical" evidence="6">
    <location>
        <begin position="63"/>
        <end position="82"/>
    </location>
</feature>
<proteinExistence type="predicted"/>
<dbReference type="GO" id="GO:0022857">
    <property type="term" value="F:transmembrane transporter activity"/>
    <property type="evidence" value="ECO:0007669"/>
    <property type="project" value="InterPro"/>
</dbReference>
<dbReference type="Pfam" id="PF02653">
    <property type="entry name" value="BPD_transp_2"/>
    <property type="match status" value="1"/>
</dbReference>
<evidence type="ECO:0000313" key="7">
    <source>
        <dbReference type="EMBL" id="ADU47732.1"/>
    </source>
</evidence>
<feature type="transmembrane region" description="Helical" evidence="6">
    <location>
        <begin position="265"/>
        <end position="287"/>
    </location>
</feature>
<dbReference type="STRING" id="710696.Intca_1214"/>
<feature type="transmembrane region" description="Helical" evidence="6">
    <location>
        <begin position="365"/>
        <end position="384"/>
    </location>
</feature>
<gene>
    <name evidence="7" type="ordered locus">Intca_1214</name>
</gene>
<reference evidence="7 8" key="1">
    <citation type="journal article" date="2010" name="Stand. Genomic Sci.">
        <title>Complete genome sequence of Intrasporangium calvum type strain (7 KIP).</title>
        <authorList>
            <person name="Del Rio T.G."/>
            <person name="Chertkov O."/>
            <person name="Yasawong M."/>
            <person name="Lucas S."/>
            <person name="Deshpande S."/>
            <person name="Cheng J.F."/>
            <person name="Detter C."/>
            <person name="Tapia R."/>
            <person name="Han C."/>
            <person name="Goodwin L."/>
            <person name="Pitluck S."/>
            <person name="Liolios K."/>
            <person name="Ivanova N."/>
            <person name="Mavromatis K."/>
            <person name="Pati A."/>
            <person name="Chen A."/>
            <person name="Palaniappan K."/>
            <person name="Land M."/>
            <person name="Hauser L."/>
            <person name="Chang Y.J."/>
            <person name="Jeffries C.D."/>
            <person name="Rohde M."/>
            <person name="Pukall R."/>
            <person name="Sikorski J."/>
            <person name="Goker M."/>
            <person name="Woyke T."/>
            <person name="Bristow J."/>
            <person name="Eisen J.A."/>
            <person name="Markowitz V."/>
            <person name="Hugenholtz P."/>
            <person name="Kyrpides N.C."/>
            <person name="Klenk H.P."/>
            <person name="Lapidus A."/>
        </authorList>
    </citation>
    <scope>NUCLEOTIDE SEQUENCE [LARGE SCALE GENOMIC DNA]</scope>
    <source>
        <strain evidence="8">ATCC 23552 / DSM 43043 / JCM 3097 / NBRC 12989 / 7 KIP</strain>
    </source>
</reference>
<dbReference type="EMBL" id="CP002343">
    <property type="protein sequence ID" value="ADU47732.1"/>
    <property type="molecule type" value="Genomic_DNA"/>
</dbReference>
<feature type="transmembrane region" description="Helical" evidence="6">
    <location>
        <begin position="208"/>
        <end position="234"/>
    </location>
</feature>
<keyword evidence="8" id="KW-1185">Reference proteome</keyword>
<feature type="transmembrane region" description="Helical" evidence="6">
    <location>
        <begin position="88"/>
        <end position="108"/>
    </location>
</feature>